<dbReference type="InterPro" id="IPR058792">
    <property type="entry name" value="Beta-barrel_RND_2"/>
</dbReference>
<dbReference type="InterPro" id="IPR058790">
    <property type="entry name" value="BSH_CusB"/>
</dbReference>
<organism evidence="9 10">
    <name type="scientific">Alteromonas ponticola</name>
    <dbReference type="NCBI Taxonomy" id="2720613"/>
    <lineage>
        <taxon>Bacteria</taxon>
        <taxon>Pseudomonadati</taxon>
        <taxon>Pseudomonadota</taxon>
        <taxon>Gammaproteobacteria</taxon>
        <taxon>Alteromonadales</taxon>
        <taxon>Alteromonadaceae</taxon>
        <taxon>Alteromonas/Salinimonas group</taxon>
        <taxon>Alteromonas</taxon>
    </lineage>
</organism>
<evidence type="ECO:0000259" key="4">
    <source>
        <dbReference type="Pfam" id="PF19335"/>
    </source>
</evidence>
<dbReference type="InterPro" id="IPR042230">
    <property type="entry name" value="CusF_sf"/>
</dbReference>
<feature type="domain" description="CusB-like beta-barrel" evidence="7">
    <location>
        <begin position="245"/>
        <end position="322"/>
    </location>
</feature>
<dbReference type="RefSeq" id="WP_169210418.1">
    <property type="nucleotide sequence ID" value="NZ_JAATNW010000004.1"/>
</dbReference>
<comment type="similarity">
    <text evidence="1">Belongs to the membrane fusion protein (MFP) (TC 8.A.1) family.</text>
</comment>
<keyword evidence="3" id="KW-0472">Membrane</keyword>
<dbReference type="Pfam" id="PF25975">
    <property type="entry name" value="CzcB_C"/>
    <property type="match status" value="1"/>
</dbReference>
<protein>
    <submittedName>
        <fullName evidence="9">Efflux RND transporter periplasmic adaptor subunit</fullName>
    </submittedName>
</protein>
<keyword evidence="3" id="KW-1133">Transmembrane helix</keyword>
<dbReference type="PANTHER" id="PTHR30097">
    <property type="entry name" value="CATION EFFLUX SYSTEM PROTEIN CUSB"/>
    <property type="match status" value="1"/>
</dbReference>
<accession>A0ABX1R2Z6</accession>
<feature type="domain" description="CusB-like barrel-sandwich hybrid" evidence="6">
    <location>
        <begin position="126"/>
        <end position="240"/>
    </location>
</feature>
<evidence type="ECO:0000259" key="6">
    <source>
        <dbReference type="Pfam" id="PF25919"/>
    </source>
</evidence>
<evidence type="ECO:0000259" key="7">
    <source>
        <dbReference type="Pfam" id="PF25954"/>
    </source>
</evidence>
<reference evidence="9 10" key="1">
    <citation type="submission" date="2020-03" db="EMBL/GenBank/DDBJ databases">
        <title>Alteromonas ponticola sp. nov., isolated from seawater.</title>
        <authorList>
            <person name="Yoon J.-H."/>
            <person name="Kim Y.-O."/>
        </authorList>
    </citation>
    <scope>NUCLEOTIDE SEQUENCE [LARGE SCALE GENOMIC DNA]</scope>
    <source>
        <strain evidence="9 10">MYP5</strain>
    </source>
</reference>
<gene>
    <name evidence="9" type="ORF">HCJ96_07430</name>
</gene>
<dbReference type="Proteomes" id="UP000709336">
    <property type="component" value="Unassembled WGS sequence"/>
</dbReference>
<evidence type="ECO:0000256" key="3">
    <source>
        <dbReference type="SAM" id="Phobius"/>
    </source>
</evidence>
<dbReference type="Gene3D" id="2.40.50.320">
    <property type="entry name" value="Copper binding periplasmic protein CusF"/>
    <property type="match status" value="2"/>
</dbReference>
<dbReference type="InterPro" id="IPR045800">
    <property type="entry name" value="HMBD"/>
</dbReference>
<dbReference type="NCBIfam" id="TIGR01730">
    <property type="entry name" value="RND_mfp"/>
    <property type="match status" value="1"/>
</dbReference>
<dbReference type="Pfam" id="PF19335">
    <property type="entry name" value="HMBD"/>
    <property type="match status" value="1"/>
</dbReference>
<evidence type="ECO:0000256" key="1">
    <source>
        <dbReference type="ARBA" id="ARBA00009477"/>
    </source>
</evidence>
<dbReference type="InterPro" id="IPR058649">
    <property type="entry name" value="CzcB_C"/>
</dbReference>
<dbReference type="Gene3D" id="6.10.140.730">
    <property type="match status" value="1"/>
</dbReference>
<dbReference type="Gene3D" id="2.40.50.100">
    <property type="match status" value="1"/>
</dbReference>
<feature type="domain" description="Heavy metal binding" evidence="4">
    <location>
        <begin position="44"/>
        <end position="70"/>
    </location>
</feature>
<name>A0ABX1R2Z6_9ALTE</name>
<dbReference type="Pfam" id="PF11604">
    <property type="entry name" value="CusF_Ec"/>
    <property type="match status" value="2"/>
</dbReference>
<comment type="caution">
    <text evidence="9">The sequence shown here is derived from an EMBL/GenBank/DDBJ whole genome shotgun (WGS) entry which is preliminary data.</text>
</comment>
<evidence type="ECO:0000313" key="10">
    <source>
        <dbReference type="Proteomes" id="UP000709336"/>
    </source>
</evidence>
<dbReference type="SUPFAM" id="SSF111369">
    <property type="entry name" value="HlyD-like secretion proteins"/>
    <property type="match status" value="1"/>
</dbReference>
<keyword evidence="3" id="KW-0812">Transmembrane</keyword>
<proteinExistence type="inferred from homology"/>
<dbReference type="PANTHER" id="PTHR30097:SF15">
    <property type="entry name" value="CATION EFFLUX SYSTEM PROTEIN CUSB"/>
    <property type="match status" value="1"/>
</dbReference>
<feature type="transmembrane region" description="Helical" evidence="3">
    <location>
        <begin position="7"/>
        <end position="25"/>
    </location>
</feature>
<dbReference type="InterPro" id="IPR006143">
    <property type="entry name" value="RND_pump_MFP"/>
</dbReference>
<dbReference type="InterPro" id="IPR021647">
    <property type="entry name" value="CusF_Ec"/>
</dbReference>
<keyword evidence="10" id="KW-1185">Reference proteome</keyword>
<dbReference type="InterPro" id="IPR051909">
    <property type="entry name" value="MFP_Cation_Efflux"/>
</dbReference>
<dbReference type="Gene3D" id="2.40.30.170">
    <property type="match status" value="1"/>
</dbReference>
<evidence type="ECO:0000313" key="9">
    <source>
        <dbReference type="EMBL" id="NMH59841.1"/>
    </source>
</evidence>
<keyword evidence="2" id="KW-0813">Transport</keyword>
<dbReference type="InterPro" id="IPR058791">
    <property type="entry name" value="3HB_CusB"/>
</dbReference>
<dbReference type="Pfam" id="PF25954">
    <property type="entry name" value="Beta-barrel_RND_2"/>
    <property type="match status" value="1"/>
</dbReference>
<feature type="domain" description="CusB-like three alpha-helical bundle" evidence="5">
    <location>
        <begin position="161"/>
        <end position="207"/>
    </location>
</feature>
<evidence type="ECO:0000259" key="5">
    <source>
        <dbReference type="Pfam" id="PF25869"/>
    </source>
</evidence>
<sequence length="582" mass="64662">MKLTTSHIITATVGVLIGLAVMYVIDSPEQADEAADTAEQKPLYWVAPMDSNYRRDKPGKSPMGMDLVPVYEEDSASADEGPGVVRISPTVVNNLGVRTAPVSSGAIDKVIHTVGYIRYAEDSLLHIHPRVEGWVEKLHVDAAGEEVQAGEPLYTLYAPQLVNAQEEFLIALRRADTSLLNAARERLHALQLPKHFIQTLEKSRKVSQTVTFNAPQSGVLDELNIREGFYIQPGTTLMSIGQLEKIWVDAEVFESDAASVQSGLPVTMTVDYFPDQQWQGKVDYVYPSLNAKNRTLRLRLQFNNPDRRLKPNMFAQVTIHAEKGNAVTYVPKSAVIRTGQQARVVVALGDGQFKSVAVETGLSDKQHVEILSGLKANDRVVTSAQFLIDSESSKSSDFARMSQAEQVTSVWAEGQVNSVMTGHRMANITHQPVDEWDWPEMTMDFDVAESVDIDALAKADTLHFEITKMQNNEYQVTGIHVMTEKDSNVNQATVVGTINKIDLTTRVLNISRGPIEKWDRPAATMDFVAADEIDLTQFKQGQEVSFTFEVGEDFVIIEMQAKNTMEMDHRQHDMSSHNGTKS</sequence>
<evidence type="ECO:0000256" key="2">
    <source>
        <dbReference type="ARBA" id="ARBA00022448"/>
    </source>
</evidence>
<feature type="domain" description="CzcB-like C-terminal circularly permuted SH3-like" evidence="8">
    <location>
        <begin position="330"/>
        <end position="388"/>
    </location>
</feature>
<evidence type="ECO:0000259" key="8">
    <source>
        <dbReference type="Pfam" id="PF25975"/>
    </source>
</evidence>
<dbReference type="Gene3D" id="2.40.420.20">
    <property type="match status" value="1"/>
</dbReference>
<dbReference type="Pfam" id="PF25919">
    <property type="entry name" value="BSH_CusB"/>
    <property type="match status" value="1"/>
</dbReference>
<dbReference type="Pfam" id="PF25869">
    <property type="entry name" value="3HB_CusB"/>
    <property type="match status" value="1"/>
</dbReference>
<dbReference type="EMBL" id="JAATNW010000004">
    <property type="protein sequence ID" value="NMH59841.1"/>
    <property type="molecule type" value="Genomic_DNA"/>
</dbReference>